<sequence>MRKKIFSREVIQLLSLCCMFFLFSAETFAQNSISIKGKVIDATTNESLIGVSIQEKGTTNGAITDMDGNYSLRVANESTIIFSYIGYQTVELPSSAAQGIIKLKEDSETLQEVVVVGYGVQKKVNLSGSVSAIDGDQIAAKPSSDVMSALQGEMPGVAILRNSGQPGSESSGMRIRGFSSANSTSTLVLIDGVEGDMTLLNPNDIESISVLKDAASCAIYGARAAAGVVLITTKTGEEGKPRISYNGYFAFNTPGNMPERLPAWEEQYFIDQSRIAASGAPEWTAEKASWVGNPNFNYRPLSNGRWDYFDAYNWLDEGTKDFTTQQSHAVSVSGGSKNIKYMLSANFFTKNGLLKYGPDSSDRYNLHAKIDTRINKYIDLGINVQYQSRTIESPATGADDIFKMLYGNRGRQPVYVPTNYIDVMDESGSIYNGDLHKNPIDIMQHGGGKDTKYEAFIGKANLTIKDFIKGLRINLSASRKAGYSSEATVKRTLLWYDRVHVKEQQKYETNNSLNKKKSSNYHDVLEATVNYTFDLQGIHNFNILAGTSYENYRNDEMSATAKNMNSNDFFSFNAYDTSIATNSELSDKIEPWSMMSYFGRVNYNFKERYLLEANVRYDGSSRLDPSKRWRAFPSVSAAWRMNEESWFNLDFISNLKVRASWGQLGNGAVLGLYDYMPMLKDESYIAEKAYYQENLAAKDKTWEVIETTNLGIDFGLFNNRLSGSFEYYWKYNNDMLSSLQLPSQIGIGVPKMNVGKLKTWGWDFNISWKDKIKDINYQVSFNISDSQNKLVQYDGASTIKAGTVDLLEGYEMNSLWGYVTDGYWTSREEYLQYKKDHPGYKSFNDGKIAGGDVKYVAQGKADHEIGVGGATPEDPGDLVYLGNTNGRYLYGLNLAAQWKGFDISVMFQGVGKRSVLLEGSAICPLYNTADMPWTIHRDYWTEDNPNAYWPRIYNNKGNDFNYKASDKWIQSGAYIRLKNITLGYTIPVFKKYINRLRVYVTGEDIWEHSNLLSIYDPEVGNTPGRDVYPFFRTWTVGLNVSF</sequence>
<accession>A0A412N5Z5</accession>
<evidence type="ECO:0000256" key="1">
    <source>
        <dbReference type="ARBA" id="ARBA00004571"/>
    </source>
</evidence>
<keyword evidence="3 7" id="KW-1134">Transmembrane beta strand</keyword>
<evidence type="ECO:0000259" key="9">
    <source>
        <dbReference type="Pfam" id="PF07715"/>
    </source>
</evidence>
<organism evidence="10 13">
    <name type="scientific">Bacteroides clarus</name>
    <dbReference type="NCBI Taxonomy" id="626929"/>
    <lineage>
        <taxon>Bacteria</taxon>
        <taxon>Pseudomonadati</taxon>
        <taxon>Bacteroidota</taxon>
        <taxon>Bacteroidia</taxon>
        <taxon>Bacteroidales</taxon>
        <taxon>Bacteroidaceae</taxon>
        <taxon>Bacteroides</taxon>
    </lineage>
</organism>
<keyword evidence="4 7" id="KW-0812">Transmembrane</keyword>
<name>A0A412N5Z5_9BACE</name>
<reference evidence="12 13" key="1">
    <citation type="submission" date="2018-08" db="EMBL/GenBank/DDBJ databases">
        <title>A genome reference for cultivated species of the human gut microbiota.</title>
        <authorList>
            <person name="Zou Y."/>
            <person name="Xue W."/>
            <person name="Luo G."/>
        </authorList>
    </citation>
    <scope>NUCLEOTIDE SEQUENCE [LARGE SCALE GENOMIC DNA]</scope>
    <source>
        <strain evidence="11 12">AF14-27</strain>
        <strain evidence="10 13">AF19-1AC</strain>
    </source>
</reference>
<comment type="subcellular location">
    <subcellularLocation>
        <location evidence="1 7">Cell outer membrane</location>
        <topology evidence="1 7">Multi-pass membrane protein</topology>
    </subcellularLocation>
</comment>
<evidence type="ECO:0000256" key="2">
    <source>
        <dbReference type="ARBA" id="ARBA00022448"/>
    </source>
</evidence>
<dbReference type="InterPro" id="IPR037066">
    <property type="entry name" value="Plug_dom_sf"/>
</dbReference>
<dbReference type="NCBIfam" id="TIGR04057">
    <property type="entry name" value="SusC_RagA_signa"/>
    <property type="match status" value="1"/>
</dbReference>
<dbReference type="SUPFAM" id="SSF49464">
    <property type="entry name" value="Carboxypeptidase regulatory domain-like"/>
    <property type="match status" value="1"/>
</dbReference>
<evidence type="ECO:0000313" key="13">
    <source>
        <dbReference type="Proteomes" id="UP000285159"/>
    </source>
</evidence>
<feature type="chain" id="PRO_5036103384" evidence="8">
    <location>
        <begin position="30"/>
        <end position="1042"/>
    </location>
</feature>
<evidence type="ECO:0000313" key="11">
    <source>
        <dbReference type="EMBL" id="RGV59498.1"/>
    </source>
</evidence>
<evidence type="ECO:0000256" key="6">
    <source>
        <dbReference type="ARBA" id="ARBA00023237"/>
    </source>
</evidence>
<protein>
    <submittedName>
        <fullName evidence="10">TonB-dependent receptor</fullName>
    </submittedName>
</protein>
<dbReference type="PROSITE" id="PS52016">
    <property type="entry name" value="TONB_DEPENDENT_REC_3"/>
    <property type="match status" value="1"/>
</dbReference>
<dbReference type="InterPro" id="IPR012910">
    <property type="entry name" value="Plug_dom"/>
</dbReference>
<dbReference type="InterPro" id="IPR008969">
    <property type="entry name" value="CarboxyPept-like_regulatory"/>
</dbReference>
<evidence type="ECO:0000256" key="8">
    <source>
        <dbReference type="SAM" id="SignalP"/>
    </source>
</evidence>
<dbReference type="AlphaFoldDB" id="A0A412N5Z5"/>
<feature type="domain" description="TonB-dependent receptor plug" evidence="9">
    <location>
        <begin position="123"/>
        <end position="228"/>
    </location>
</feature>
<evidence type="ECO:0000256" key="3">
    <source>
        <dbReference type="ARBA" id="ARBA00022452"/>
    </source>
</evidence>
<evidence type="ECO:0000256" key="7">
    <source>
        <dbReference type="PROSITE-ProRule" id="PRU01360"/>
    </source>
</evidence>
<dbReference type="Pfam" id="PF13715">
    <property type="entry name" value="CarbopepD_reg_2"/>
    <property type="match status" value="1"/>
</dbReference>
<feature type="signal peptide" evidence="8">
    <location>
        <begin position="1"/>
        <end position="29"/>
    </location>
</feature>
<dbReference type="InterPro" id="IPR036942">
    <property type="entry name" value="Beta-barrel_TonB_sf"/>
</dbReference>
<dbReference type="Gene3D" id="2.60.40.1120">
    <property type="entry name" value="Carboxypeptidase-like, regulatory domain"/>
    <property type="match status" value="1"/>
</dbReference>
<keyword evidence="5 7" id="KW-0472">Membrane</keyword>
<dbReference type="Proteomes" id="UP000284366">
    <property type="component" value="Unassembled WGS sequence"/>
</dbReference>
<dbReference type="InterPro" id="IPR023996">
    <property type="entry name" value="TonB-dep_OMP_SusC/RagA"/>
</dbReference>
<keyword evidence="6 7" id="KW-0998">Cell outer membrane</keyword>
<evidence type="ECO:0000313" key="12">
    <source>
        <dbReference type="Proteomes" id="UP000284366"/>
    </source>
</evidence>
<proteinExistence type="inferred from homology"/>
<keyword evidence="2 7" id="KW-0813">Transport</keyword>
<dbReference type="SUPFAM" id="SSF56935">
    <property type="entry name" value="Porins"/>
    <property type="match status" value="1"/>
</dbReference>
<dbReference type="InterPro" id="IPR023997">
    <property type="entry name" value="TonB-dep_OMP_SusC/RagA_CS"/>
</dbReference>
<comment type="similarity">
    <text evidence="7">Belongs to the TonB-dependent receptor family.</text>
</comment>
<keyword evidence="10" id="KW-0675">Receptor</keyword>
<evidence type="ECO:0000256" key="4">
    <source>
        <dbReference type="ARBA" id="ARBA00022692"/>
    </source>
</evidence>
<dbReference type="GeneID" id="61677744"/>
<dbReference type="RefSeq" id="WP_118045469.1">
    <property type="nucleotide sequence ID" value="NZ_CABIZW010000003.1"/>
</dbReference>
<dbReference type="Proteomes" id="UP000285159">
    <property type="component" value="Unassembled WGS sequence"/>
</dbReference>
<dbReference type="EMBL" id="QRZG01000001">
    <property type="protein sequence ID" value="RGV59498.1"/>
    <property type="molecule type" value="Genomic_DNA"/>
</dbReference>
<dbReference type="EMBL" id="QRWP01000004">
    <property type="protein sequence ID" value="RGT34094.1"/>
    <property type="molecule type" value="Genomic_DNA"/>
</dbReference>
<comment type="caution">
    <text evidence="10">The sequence shown here is derived from an EMBL/GenBank/DDBJ whole genome shotgun (WGS) entry which is preliminary data.</text>
</comment>
<dbReference type="Gene3D" id="2.40.170.20">
    <property type="entry name" value="TonB-dependent receptor, beta-barrel domain"/>
    <property type="match status" value="1"/>
</dbReference>
<dbReference type="Gene3D" id="2.170.130.10">
    <property type="entry name" value="TonB-dependent receptor, plug domain"/>
    <property type="match status" value="1"/>
</dbReference>
<dbReference type="GO" id="GO:0009279">
    <property type="term" value="C:cell outer membrane"/>
    <property type="evidence" value="ECO:0007669"/>
    <property type="project" value="UniProtKB-SubCell"/>
</dbReference>
<dbReference type="InterPro" id="IPR039426">
    <property type="entry name" value="TonB-dep_rcpt-like"/>
</dbReference>
<dbReference type="NCBIfam" id="TIGR04056">
    <property type="entry name" value="OMP_RagA_SusC"/>
    <property type="match status" value="1"/>
</dbReference>
<evidence type="ECO:0000313" key="10">
    <source>
        <dbReference type="EMBL" id="RGT34094.1"/>
    </source>
</evidence>
<gene>
    <name evidence="11" type="ORF">DWW09_01045</name>
    <name evidence="10" type="ORF">DWX38_06960</name>
</gene>
<evidence type="ECO:0000256" key="5">
    <source>
        <dbReference type="ARBA" id="ARBA00023136"/>
    </source>
</evidence>
<keyword evidence="8" id="KW-0732">Signal</keyword>
<dbReference type="Pfam" id="PF07715">
    <property type="entry name" value="Plug"/>
    <property type="match status" value="1"/>
</dbReference>
<dbReference type="FunFam" id="2.170.130.10:FF:000003">
    <property type="entry name" value="SusC/RagA family TonB-linked outer membrane protein"/>
    <property type="match status" value="1"/>
</dbReference>